<dbReference type="InterPro" id="IPR051122">
    <property type="entry name" value="SDR_DHRS6-like"/>
</dbReference>
<protein>
    <submittedName>
        <fullName evidence="4">SDR family oxidoreductase</fullName>
    </submittedName>
</protein>
<gene>
    <name evidence="4" type="ORF">JL107_12975</name>
</gene>
<dbReference type="AlphaFoldDB" id="A0A939C5W4"/>
<dbReference type="InterPro" id="IPR020904">
    <property type="entry name" value="Sc_DH/Rdtase_CS"/>
</dbReference>
<dbReference type="Gene3D" id="3.40.50.720">
    <property type="entry name" value="NAD(P)-binding Rossmann-like Domain"/>
    <property type="match status" value="1"/>
</dbReference>
<dbReference type="PRINTS" id="PR00080">
    <property type="entry name" value="SDRFAMILY"/>
</dbReference>
<dbReference type="PRINTS" id="PR00081">
    <property type="entry name" value="GDHRDH"/>
</dbReference>
<reference evidence="4" key="1">
    <citation type="submission" date="2021-01" db="EMBL/GenBank/DDBJ databases">
        <title>KCTC 19127 draft genome.</title>
        <authorList>
            <person name="An D."/>
        </authorList>
    </citation>
    <scope>NUCLEOTIDE SEQUENCE</scope>
    <source>
        <strain evidence="4">KCTC 19127</strain>
    </source>
</reference>
<dbReference type="SUPFAM" id="SSF51735">
    <property type="entry name" value="NAD(P)-binding Rossmann-fold domains"/>
    <property type="match status" value="1"/>
</dbReference>
<dbReference type="InterPro" id="IPR057326">
    <property type="entry name" value="KR_dom"/>
</dbReference>
<organism evidence="4 5">
    <name type="scientific">Nakamurella flavida</name>
    <dbReference type="NCBI Taxonomy" id="363630"/>
    <lineage>
        <taxon>Bacteria</taxon>
        <taxon>Bacillati</taxon>
        <taxon>Actinomycetota</taxon>
        <taxon>Actinomycetes</taxon>
        <taxon>Nakamurellales</taxon>
        <taxon>Nakamurellaceae</taxon>
        <taxon>Nakamurella</taxon>
    </lineage>
</organism>
<evidence type="ECO:0000256" key="2">
    <source>
        <dbReference type="ARBA" id="ARBA00023002"/>
    </source>
</evidence>
<feature type="domain" description="Ketoreductase" evidence="3">
    <location>
        <begin position="8"/>
        <end position="153"/>
    </location>
</feature>
<dbReference type="GO" id="GO:0016491">
    <property type="term" value="F:oxidoreductase activity"/>
    <property type="evidence" value="ECO:0007669"/>
    <property type="project" value="UniProtKB-KW"/>
</dbReference>
<dbReference type="Pfam" id="PF13561">
    <property type="entry name" value="adh_short_C2"/>
    <property type="match status" value="1"/>
</dbReference>
<dbReference type="InterPro" id="IPR002347">
    <property type="entry name" value="SDR_fam"/>
</dbReference>
<dbReference type="InterPro" id="IPR036291">
    <property type="entry name" value="NAD(P)-bd_dom_sf"/>
</dbReference>
<evidence type="ECO:0000259" key="3">
    <source>
        <dbReference type="SMART" id="SM00822"/>
    </source>
</evidence>
<accession>A0A939C5W4</accession>
<name>A0A939C5W4_9ACTN</name>
<evidence type="ECO:0000313" key="4">
    <source>
        <dbReference type="EMBL" id="MBM9477359.1"/>
    </source>
</evidence>
<keyword evidence="2" id="KW-0560">Oxidoreductase</keyword>
<dbReference type="RefSeq" id="WP_205257473.1">
    <property type="nucleotide sequence ID" value="NZ_BAAAPV010000003.1"/>
</dbReference>
<evidence type="ECO:0000313" key="5">
    <source>
        <dbReference type="Proteomes" id="UP000663801"/>
    </source>
</evidence>
<dbReference type="PANTHER" id="PTHR43477:SF1">
    <property type="entry name" value="DIHYDROANTICAPSIN 7-DEHYDROGENASE"/>
    <property type="match status" value="1"/>
</dbReference>
<dbReference type="FunFam" id="3.40.50.720:FF:000084">
    <property type="entry name" value="Short-chain dehydrogenase reductase"/>
    <property type="match status" value="1"/>
</dbReference>
<sequence>MTGRFTDRVVVVSGAAGGIGRALVGRFAQEGAHVVATDRDEALLDAPAVRDHADRVRPVLADLTDPVAVASVLSAATAVTGRVDVLVNNAGHFGGSTLLDTTDTEWDWYLDVNLRTQFLMSRAFVGAMVGQEAVAGVRGRIVNTTSQLGITAPPAALGYTVAKAGVIALTRSIAVDYAGAGIVANAVAPGRIITGDHPGEADYLRDGTVDTATAYSLRRTPFPRLGAVTDVVGSVLFLAGDDCTFVSGAVLSVDGGWTAS</sequence>
<dbReference type="Proteomes" id="UP000663801">
    <property type="component" value="Unassembled WGS sequence"/>
</dbReference>
<dbReference type="CDD" id="cd05233">
    <property type="entry name" value="SDR_c"/>
    <property type="match status" value="1"/>
</dbReference>
<comment type="similarity">
    <text evidence="1">Belongs to the short-chain dehydrogenases/reductases (SDR) family.</text>
</comment>
<evidence type="ECO:0000256" key="1">
    <source>
        <dbReference type="ARBA" id="ARBA00006484"/>
    </source>
</evidence>
<dbReference type="EMBL" id="JAERWL010000010">
    <property type="protein sequence ID" value="MBM9477359.1"/>
    <property type="molecule type" value="Genomic_DNA"/>
</dbReference>
<dbReference type="PROSITE" id="PS00061">
    <property type="entry name" value="ADH_SHORT"/>
    <property type="match status" value="1"/>
</dbReference>
<comment type="caution">
    <text evidence="4">The sequence shown here is derived from an EMBL/GenBank/DDBJ whole genome shotgun (WGS) entry which is preliminary data.</text>
</comment>
<dbReference type="SMART" id="SM00822">
    <property type="entry name" value="PKS_KR"/>
    <property type="match status" value="1"/>
</dbReference>
<keyword evidence="5" id="KW-1185">Reference proteome</keyword>
<proteinExistence type="inferred from homology"/>
<dbReference type="PANTHER" id="PTHR43477">
    <property type="entry name" value="DIHYDROANTICAPSIN 7-DEHYDROGENASE"/>
    <property type="match status" value="1"/>
</dbReference>